<name>A0A1C3TW93_9HYPH</name>
<dbReference type="InterPro" id="IPR023393">
    <property type="entry name" value="START-like_dom_sf"/>
</dbReference>
<organism evidence="3 4">
    <name type="scientific">Rhizobium hainanense</name>
    <dbReference type="NCBI Taxonomy" id="52131"/>
    <lineage>
        <taxon>Bacteria</taxon>
        <taxon>Pseudomonadati</taxon>
        <taxon>Pseudomonadota</taxon>
        <taxon>Alphaproteobacteria</taxon>
        <taxon>Hyphomicrobiales</taxon>
        <taxon>Rhizobiaceae</taxon>
        <taxon>Rhizobium/Agrobacterium group</taxon>
        <taxon>Rhizobium</taxon>
    </lineage>
</organism>
<proteinExistence type="inferred from homology"/>
<evidence type="ECO:0000256" key="1">
    <source>
        <dbReference type="ARBA" id="ARBA00006817"/>
    </source>
</evidence>
<dbReference type="Proteomes" id="UP000186228">
    <property type="component" value="Unassembled WGS sequence"/>
</dbReference>
<dbReference type="Pfam" id="PF08327">
    <property type="entry name" value="AHSA1"/>
    <property type="match status" value="1"/>
</dbReference>
<sequence length="158" mass="17991">MSKRSTDHTTITIERHFKAPLSKVFNAWAIPEQKRQWFACHEGWKPLEFQLDFRTGGSESNRVASADGVVHAYQARYIDVIQNERFIYAFDMMLDDLRISVSLATINFASEPGGTKMTFVEQVVFLDGYSDNGSRLMGTEIGFDNLKLFVEADDARPN</sequence>
<dbReference type="SUPFAM" id="SSF55961">
    <property type="entry name" value="Bet v1-like"/>
    <property type="match status" value="1"/>
</dbReference>
<dbReference type="CDD" id="cd08900">
    <property type="entry name" value="SRPBCC_CalC_Aha1-like_7"/>
    <property type="match status" value="1"/>
</dbReference>
<evidence type="ECO:0000313" key="3">
    <source>
        <dbReference type="EMBL" id="SCB07501.1"/>
    </source>
</evidence>
<dbReference type="InterPro" id="IPR013538">
    <property type="entry name" value="ASHA1/2-like_C"/>
</dbReference>
<dbReference type="Gene3D" id="3.30.530.20">
    <property type="match status" value="1"/>
</dbReference>
<protein>
    <submittedName>
        <fullName evidence="3">Uncharacterized conserved protein YndB, AHSA1/START domain</fullName>
    </submittedName>
</protein>
<dbReference type="EMBL" id="FMAC01000001">
    <property type="protein sequence ID" value="SCB07501.1"/>
    <property type="molecule type" value="Genomic_DNA"/>
</dbReference>
<keyword evidence="4" id="KW-1185">Reference proteome</keyword>
<dbReference type="RefSeq" id="WP_075850730.1">
    <property type="nucleotide sequence ID" value="NZ_FMAC01000001.1"/>
</dbReference>
<dbReference type="OrthoDB" id="9803476at2"/>
<dbReference type="AlphaFoldDB" id="A0A1C3TW93"/>
<evidence type="ECO:0000259" key="2">
    <source>
        <dbReference type="Pfam" id="PF08327"/>
    </source>
</evidence>
<gene>
    <name evidence="3" type="ORF">GA0061100_101164</name>
</gene>
<dbReference type="STRING" id="52131.GA0061100_101164"/>
<reference evidence="4" key="1">
    <citation type="submission" date="2016-08" db="EMBL/GenBank/DDBJ databases">
        <authorList>
            <person name="Varghese N."/>
            <person name="Submissions Spin"/>
        </authorList>
    </citation>
    <scope>NUCLEOTIDE SEQUENCE [LARGE SCALE GENOMIC DNA]</scope>
    <source>
        <strain evidence="4">CCBAU 57015</strain>
    </source>
</reference>
<comment type="similarity">
    <text evidence="1">Belongs to the AHA1 family.</text>
</comment>
<evidence type="ECO:0000313" key="4">
    <source>
        <dbReference type="Proteomes" id="UP000186228"/>
    </source>
</evidence>
<accession>A0A1C3TW93</accession>
<feature type="domain" description="Activator of Hsp90 ATPase homologue 1/2-like C-terminal" evidence="2">
    <location>
        <begin position="18"/>
        <end position="143"/>
    </location>
</feature>